<evidence type="ECO:0000256" key="2">
    <source>
        <dbReference type="SAM" id="Phobius"/>
    </source>
</evidence>
<protein>
    <submittedName>
        <fullName evidence="3">Uncharacterized protein</fullName>
    </submittedName>
</protein>
<accession>A0A5J4W7F5</accession>
<proteinExistence type="predicted"/>
<dbReference type="Proteomes" id="UP000324800">
    <property type="component" value="Unassembled WGS sequence"/>
</dbReference>
<evidence type="ECO:0000256" key="1">
    <source>
        <dbReference type="SAM" id="MobiDB-lite"/>
    </source>
</evidence>
<comment type="caution">
    <text evidence="3">The sequence shown here is derived from an EMBL/GenBank/DDBJ whole genome shotgun (WGS) entry which is preliminary data.</text>
</comment>
<keyword evidence="2" id="KW-0472">Membrane</keyword>
<dbReference type="EMBL" id="SNRW01003232">
    <property type="protein sequence ID" value="KAA6390399.1"/>
    <property type="molecule type" value="Genomic_DNA"/>
</dbReference>
<reference evidence="3 4" key="1">
    <citation type="submission" date="2019-03" db="EMBL/GenBank/DDBJ databases">
        <title>Single cell metagenomics reveals metabolic interactions within the superorganism composed of flagellate Streblomastix strix and complex community of Bacteroidetes bacteria on its surface.</title>
        <authorList>
            <person name="Treitli S.C."/>
            <person name="Kolisko M."/>
            <person name="Husnik F."/>
            <person name="Keeling P."/>
            <person name="Hampl V."/>
        </authorList>
    </citation>
    <scope>NUCLEOTIDE SEQUENCE [LARGE SCALE GENOMIC DNA]</scope>
    <source>
        <strain evidence="3">ST1C</strain>
    </source>
</reference>
<keyword evidence="2" id="KW-0812">Transmembrane</keyword>
<dbReference type="AlphaFoldDB" id="A0A5J4W7F5"/>
<feature type="transmembrane region" description="Helical" evidence="2">
    <location>
        <begin position="784"/>
        <end position="811"/>
    </location>
</feature>
<sequence>MLLPIGVQYYVGTTGDDQKSCSQSEPCKTLDATALLSNANTSAEYIVYVMDKTTLSSVLNISSEQSLPRTFTNNPEISSTQSEIEINIGGQFNISCNSLFERINFAMQDGVSNSYGGVVNAYFPSSSGKIDINRCNFIRCKSTNRGGALYIQINNIGESTLRNLTFNQCEALNIGGALYAHVESGGKLKIAGSCSFTDCRTLSGTGYGGGLHASINGENSSLTFEDSMTFDGCLGNYGGGMDLEVFWFSKLIMTGSCLFKDCNCSNAGGGCYIIAFEPNYNINLLGNIQCEGCYCDEYAGGLCIIGQQIGQITINDMSFSGCNSSIQGGGFYSYTYSGAQMTIIGKITFDNCNCLEGQRGGQYLSTNDPETKINITGELEYKQCSASSGGGLYSNIRNNAVFEINRASFKLCFSSQRGGGICTVIQSGGQEILNKSCEFYQCESNGNGGGIYVRIYDLSQCKINIKDASIHECRALNSTNTSLSYSQSGFGGGLFLGGDGYYDPTSERIDLHGMKINNNTADNFGQSLYVVMTKIVDFCQYRIQGEYVKGNYSDIYSNETDIEGIPMDLTTFNSRTQDQIIEKQQPLELWWSLGILKSAQVIVNISNPNGKLIFHLEGQSMIPNYLNVKIFEMRNKTKEEIDKEQKEMNYKYNKNILKSLKRTSSQSPISQKHQKADQQQISINTTPQIKKKIHNYENEIIYPPEDGSSIPIQIEGEIQIEQKATFGMNEYKWLNYQQKVYGVLISNDRNIFTGKDGHDIEEDANAAVQLEVNIEEEKRKGLKVGVIVGIAVGALAIVAVIIIIIIVAVVISKKNKAKKTKNPVEQYGPEMRARNLPMENKYPQNSHSLDAVNKAMESNNW</sequence>
<feature type="region of interest" description="Disordered" evidence="1">
    <location>
        <begin position="839"/>
        <end position="861"/>
    </location>
</feature>
<name>A0A5J4W7F5_9EUKA</name>
<evidence type="ECO:0000313" key="3">
    <source>
        <dbReference type="EMBL" id="KAA6390399.1"/>
    </source>
</evidence>
<gene>
    <name evidence="3" type="ORF">EZS28_014072</name>
</gene>
<organism evidence="3 4">
    <name type="scientific">Streblomastix strix</name>
    <dbReference type="NCBI Taxonomy" id="222440"/>
    <lineage>
        <taxon>Eukaryota</taxon>
        <taxon>Metamonada</taxon>
        <taxon>Preaxostyla</taxon>
        <taxon>Oxymonadida</taxon>
        <taxon>Streblomastigidae</taxon>
        <taxon>Streblomastix</taxon>
    </lineage>
</organism>
<dbReference type="OrthoDB" id="76083at2759"/>
<evidence type="ECO:0000313" key="4">
    <source>
        <dbReference type="Proteomes" id="UP000324800"/>
    </source>
</evidence>
<keyword evidence="2" id="KW-1133">Transmembrane helix</keyword>